<dbReference type="PANTHER" id="PTHR21496">
    <property type="entry name" value="FERREDOXIN-RELATED"/>
    <property type="match status" value="1"/>
</dbReference>
<gene>
    <name evidence="6" type="ORF">PoB_000794500</name>
</gene>
<dbReference type="EMBL" id="BLXT01000924">
    <property type="protein sequence ID" value="GFN81439.1"/>
    <property type="molecule type" value="Genomic_DNA"/>
</dbReference>
<dbReference type="GO" id="GO:0046872">
    <property type="term" value="F:metal ion binding"/>
    <property type="evidence" value="ECO:0007669"/>
    <property type="project" value="UniProtKB-KW"/>
</dbReference>
<keyword evidence="6" id="KW-0223">Dioxygenase</keyword>
<keyword evidence="1" id="KW-0001">2Fe-2S</keyword>
<proteinExistence type="predicted"/>
<feature type="domain" description="Rieske" evidence="5">
    <location>
        <begin position="11"/>
        <end position="110"/>
    </location>
</feature>
<evidence type="ECO:0000313" key="7">
    <source>
        <dbReference type="Proteomes" id="UP000735302"/>
    </source>
</evidence>
<evidence type="ECO:0000256" key="4">
    <source>
        <dbReference type="ARBA" id="ARBA00023014"/>
    </source>
</evidence>
<comment type="caution">
    <text evidence="6">The sequence shown here is derived from an EMBL/GenBank/DDBJ whole genome shotgun (WGS) entry which is preliminary data.</text>
</comment>
<dbReference type="Gene3D" id="2.102.10.10">
    <property type="entry name" value="Rieske [2Fe-2S] iron-sulphur domain"/>
    <property type="match status" value="1"/>
</dbReference>
<evidence type="ECO:0000256" key="1">
    <source>
        <dbReference type="ARBA" id="ARBA00022714"/>
    </source>
</evidence>
<dbReference type="PANTHER" id="PTHR21496:SF19">
    <property type="entry name" value="SI:CH211-212D10.2"/>
    <property type="match status" value="1"/>
</dbReference>
<dbReference type="Proteomes" id="UP000735302">
    <property type="component" value="Unassembled WGS sequence"/>
</dbReference>
<organism evidence="6 7">
    <name type="scientific">Plakobranchus ocellatus</name>
    <dbReference type="NCBI Taxonomy" id="259542"/>
    <lineage>
        <taxon>Eukaryota</taxon>
        <taxon>Metazoa</taxon>
        <taxon>Spiralia</taxon>
        <taxon>Lophotrochozoa</taxon>
        <taxon>Mollusca</taxon>
        <taxon>Gastropoda</taxon>
        <taxon>Heterobranchia</taxon>
        <taxon>Euthyneura</taxon>
        <taxon>Panpulmonata</taxon>
        <taxon>Sacoglossa</taxon>
        <taxon>Placobranchoidea</taxon>
        <taxon>Plakobranchidae</taxon>
        <taxon>Plakobranchus</taxon>
    </lineage>
</organism>
<reference evidence="6 7" key="1">
    <citation type="journal article" date="2021" name="Elife">
        <title>Chloroplast acquisition without the gene transfer in kleptoplastic sea slugs, Plakobranchus ocellatus.</title>
        <authorList>
            <person name="Maeda T."/>
            <person name="Takahashi S."/>
            <person name="Yoshida T."/>
            <person name="Shimamura S."/>
            <person name="Takaki Y."/>
            <person name="Nagai Y."/>
            <person name="Toyoda A."/>
            <person name="Suzuki Y."/>
            <person name="Arimoto A."/>
            <person name="Ishii H."/>
            <person name="Satoh N."/>
            <person name="Nishiyama T."/>
            <person name="Hasebe M."/>
            <person name="Maruyama T."/>
            <person name="Minagawa J."/>
            <person name="Obokata J."/>
            <person name="Shigenobu S."/>
        </authorList>
    </citation>
    <scope>NUCLEOTIDE SEQUENCE [LARGE SCALE GENOMIC DNA]</scope>
</reference>
<name>A0AAV3YEG0_9GAST</name>
<dbReference type="Pfam" id="PF00355">
    <property type="entry name" value="Rieske"/>
    <property type="match status" value="1"/>
</dbReference>
<dbReference type="GO" id="GO:0051213">
    <property type="term" value="F:dioxygenase activity"/>
    <property type="evidence" value="ECO:0007669"/>
    <property type="project" value="UniProtKB-KW"/>
</dbReference>
<dbReference type="InterPro" id="IPR017941">
    <property type="entry name" value="Rieske_2Fe-2S"/>
</dbReference>
<evidence type="ECO:0000313" key="6">
    <source>
        <dbReference type="EMBL" id="GFN81439.1"/>
    </source>
</evidence>
<sequence>MAESSTDTHQWHCVGKVEDLKRTDGRKIYMESGTPLALFYLDPKRFFIFSAICPHAKGPLEQGDIEDLGDCVKVVCPLHFYSFDVETGQSASGLRLTTYKTEIRGDNLYVFSPEPVSLEKTKLSSNVQK</sequence>
<keyword evidence="6" id="KW-0560">Oxidoreductase</keyword>
<protein>
    <submittedName>
        <fullName evidence="6">3-phenylpropionate/cinnamic acid dioxygenase ferredoxin subunit</fullName>
    </submittedName>
</protein>
<evidence type="ECO:0000256" key="3">
    <source>
        <dbReference type="ARBA" id="ARBA00023004"/>
    </source>
</evidence>
<dbReference type="AlphaFoldDB" id="A0AAV3YEG0"/>
<keyword evidence="3" id="KW-0408">Iron</keyword>
<keyword evidence="2" id="KW-0479">Metal-binding</keyword>
<accession>A0AAV3YEG0</accession>
<dbReference type="InterPro" id="IPR036922">
    <property type="entry name" value="Rieske_2Fe-2S_sf"/>
</dbReference>
<dbReference type="PROSITE" id="PS51296">
    <property type="entry name" value="RIESKE"/>
    <property type="match status" value="1"/>
</dbReference>
<evidence type="ECO:0000259" key="5">
    <source>
        <dbReference type="PROSITE" id="PS51296"/>
    </source>
</evidence>
<dbReference type="GO" id="GO:0051537">
    <property type="term" value="F:2 iron, 2 sulfur cluster binding"/>
    <property type="evidence" value="ECO:0007669"/>
    <property type="project" value="UniProtKB-KW"/>
</dbReference>
<keyword evidence="4" id="KW-0411">Iron-sulfur</keyword>
<keyword evidence="7" id="KW-1185">Reference proteome</keyword>
<dbReference type="SUPFAM" id="SSF50022">
    <property type="entry name" value="ISP domain"/>
    <property type="match status" value="1"/>
</dbReference>
<evidence type="ECO:0000256" key="2">
    <source>
        <dbReference type="ARBA" id="ARBA00022723"/>
    </source>
</evidence>